<dbReference type="Gene3D" id="1.10.287.130">
    <property type="match status" value="1"/>
</dbReference>
<organism evidence="17">
    <name type="scientific">Magnetococcus massalia (strain MO-1)</name>
    <dbReference type="NCBI Taxonomy" id="451514"/>
    <lineage>
        <taxon>Bacteria</taxon>
        <taxon>Pseudomonadati</taxon>
        <taxon>Pseudomonadota</taxon>
        <taxon>Magnetococcia</taxon>
        <taxon>Magnetococcales</taxon>
        <taxon>Magnetococcaceae</taxon>
        <taxon>Magnetococcus</taxon>
    </lineage>
</organism>
<dbReference type="FunFam" id="3.30.565.10:FF:000010">
    <property type="entry name" value="Sensor histidine kinase RcsC"/>
    <property type="match status" value="1"/>
</dbReference>
<dbReference type="FunFam" id="1.10.287.130:FF:000038">
    <property type="entry name" value="Sensory transduction histidine kinase"/>
    <property type="match status" value="1"/>
</dbReference>
<dbReference type="NCBIfam" id="TIGR00229">
    <property type="entry name" value="sensory_box"/>
    <property type="match status" value="1"/>
</dbReference>
<keyword evidence="8" id="KW-0067">ATP-binding</keyword>
<evidence type="ECO:0000256" key="9">
    <source>
        <dbReference type="ARBA" id="ARBA00023012"/>
    </source>
</evidence>
<dbReference type="GO" id="GO:0006355">
    <property type="term" value="P:regulation of DNA-templated transcription"/>
    <property type="evidence" value="ECO:0007669"/>
    <property type="project" value="InterPro"/>
</dbReference>
<dbReference type="CDD" id="cd17546">
    <property type="entry name" value="REC_hyHK_CKI1_RcsC-like"/>
    <property type="match status" value="1"/>
</dbReference>
<feature type="domain" description="PAS" evidence="15">
    <location>
        <begin position="139"/>
        <end position="195"/>
    </location>
</feature>
<dbReference type="Pfam" id="PF00072">
    <property type="entry name" value="Response_reg"/>
    <property type="match status" value="2"/>
</dbReference>
<feature type="domain" description="Response regulatory" evidence="14">
    <location>
        <begin position="826"/>
        <end position="948"/>
    </location>
</feature>
<evidence type="ECO:0000259" key="14">
    <source>
        <dbReference type="PROSITE" id="PS50110"/>
    </source>
</evidence>
<feature type="modified residue" description="4-aspartylphosphate" evidence="12">
    <location>
        <position position="878"/>
    </location>
</feature>
<evidence type="ECO:0000259" key="15">
    <source>
        <dbReference type="PROSITE" id="PS50112"/>
    </source>
</evidence>
<accession>A0A1S7LLL1</accession>
<dbReference type="SMART" id="SM00448">
    <property type="entry name" value="REC"/>
    <property type="match status" value="2"/>
</dbReference>
<dbReference type="EC" id="2.7.13.3" evidence="3"/>
<dbReference type="Pfam" id="PF00512">
    <property type="entry name" value="HisKA"/>
    <property type="match status" value="1"/>
</dbReference>
<dbReference type="InterPro" id="IPR035965">
    <property type="entry name" value="PAS-like_dom_sf"/>
</dbReference>
<evidence type="ECO:0000256" key="11">
    <source>
        <dbReference type="ARBA" id="ARBA00023306"/>
    </source>
</evidence>
<feature type="domain" description="PAC" evidence="16">
    <location>
        <begin position="219"/>
        <end position="270"/>
    </location>
</feature>
<feature type="domain" description="Histidine kinase" evidence="13">
    <location>
        <begin position="448"/>
        <end position="669"/>
    </location>
</feature>
<dbReference type="Pfam" id="PF00989">
    <property type="entry name" value="PAS"/>
    <property type="match status" value="1"/>
</dbReference>
<dbReference type="SUPFAM" id="SSF52172">
    <property type="entry name" value="CheY-like"/>
    <property type="match status" value="2"/>
</dbReference>
<dbReference type="Gene3D" id="3.30.565.10">
    <property type="entry name" value="Histidine kinase-like ATPase, C-terminal domain"/>
    <property type="match status" value="1"/>
</dbReference>
<dbReference type="Gene3D" id="3.30.450.20">
    <property type="entry name" value="PAS domain"/>
    <property type="match status" value="2"/>
</dbReference>
<keyword evidence="11" id="KW-0131">Cell cycle</keyword>
<dbReference type="GO" id="GO:0016020">
    <property type="term" value="C:membrane"/>
    <property type="evidence" value="ECO:0007669"/>
    <property type="project" value="UniProtKB-SubCell"/>
</dbReference>
<evidence type="ECO:0000256" key="6">
    <source>
        <dbReference type="ARBA" id="ARBA00022741"/>
    </source>
</evidence>
<dbReference type="InterPro" id="IPR011006">
    <property type="entry name" value="CheY-like_superfamily"/>
</dbReference>
<evidence type="ECO:0000256" key="12">
    <source>
        <dbReference type="PROSITE-ProRule" id="PRU00169"/>
    </source>
</evidence>
<dbReference type="EMBL" id="LO017727">
    <property type="protein sequence ID" value="CRH06646.1"/>
    <property type="molecule type" value="Genomic_DNA"/>
</dbReference>
<sequence>MREPLQLLIVDDSPDDAELLILELQRQSIQVQWQRVDDNPSLRQAMAESWDAIICDICMPQMTAQNCLKTVAEIDPDLPVLIISGTAPEQDAIELLEAGARDFISKDNLLRLHVALRREILACENRRAQVRAERQVQNQEAHLRSLFNAMAEGLYALDRDGNCTMANPACVQMLGYGDPKELLGQQMHSLMHHSDIDGNPIPISECPMHNVLSHHLTEEGGDQLFWRKDGSHFPASFRSAPLREGDDVTGVVVTFRDITKQCAIEQNLSQSEQRYRNLFEHSPVSLWEEDFSAVKSYLDGLRRDGVTNLVQLLENNPGVVLECAKRVRIDNVNHATLALFGAEDKAELLANLTRVFTDESLDVFKVELIHFLQGSLKFEHEAMQRNLLGEPIWTQLQISLSEDAKESWDKVLVSVIDLSHRKKAEDELREAKEAAETANRCKSEFLATMSHEIRTPMNAILGTSELLRETLLDNQQQDFMDLLSSAGGNLLQIINDILDISKIEAGHMELETTRFSPRQVVRDSLAIVTHRTKAKGLKLLHYFDDCVPYHLMGDPSRLRQVLINFLGNAVKFTHEGSISVLVRSAPKEEDQITLTISVVDTGIGIPGAVQKEIFKAFTQADTSITRRYGGSGLGLAISQRIIRLMGGDLTLKSYEEKGSSFSLHVPMQVAKHPPNHETELPLTGRRVMVKHDHPIVHLYYEETVRCLGAIAISCDNKYALERDLELISSKEGRFPDLLLIHYDGEDLDRLRQTLAHLRLRYHTSDLPIILAGALPHDTLDFFTEMGIILQRTPNERDLLIKTLIHTLNQREQEQLLVQHLNGTALHLLVVDDNEDNLKLIQAFLGQTAHTLTMARNGREAVELVTTQEDPSFDLILMDVQMPEMDGYTATRFIRNWEQSNNLKPVPIIALTAHAMSEHVAMSLEAGCTTHLIKPVNRKKLIKSIEHYGSKRASEAY</sequence>
<dbReference type="SMART" id="SM00086">
    <property type="entry name" value="PAC"/>
    <property type="match status" value="2"/>
</dbReference>
<keyword evidence="4 12" id="KW-0597">Phosphoprotein</keyword>
<dbReference type="GO" id="GO:0005524">
    <property type="term" value="F:ATP binding"/>
    <property type="evidence" value="ECO:0007669"/>
    <property type="project" value="UniProtKB-KW"/>
</dbReference>
<dbReference type="InterPro" id="IPR036097">
    <property type="entry name" value="HisK_dim/P_sf"/>
</dbReference>
<dbReference type="InterPro" id="IPR004358">
    <property type="entry name" value="Sig_transdc_His_kin-like_C"/>
</dbReference>
<evidence type="ECO:0000256" key="2">
    <source>
        <dbReference type="ARBA" id="ARBA00004370"/>
    </source>
</evidence>
<keyword evidence="9" id="KW-0902">Two-component regulatory system</keyword>
<dbReference type="SUPFAM" id="SSF47384">
    <property type="entry name" value="Homodimeric domain of signal transducing histidine kinase"/>
    <property type="match status" value="1"/>
</dbReference>
<evidence type="ECO:0000256" key="7">
    <source>
        <dbReference type="ARBA" id="ARBA00022777"/>
    </source>
</evidence>
<evidence type="ECO:0000256" key="10">
    <source>
        <dbReference type="ARBA" id="ARBA00023136"/>
    </source>
</evidence>
<dbReference type="PROSITE" id="PS50109">
    <property type="entry name" value="HIS_KIN"/>
    <property type="match status" value="1"/>
</dbReference>
<dbReference type="Pfam" id="PF02518">
    <property type="entry name" value="HATPase_c"/>
    <property type="match status" value="1"/>
</dbReference>
<dbReference type="PRINTS" id="PR00344">
    <property type="entry name" value="BCTRLSENSOR"/>
</dbReference>
<dbReference type="InterPro" id="IPR000014">
    <property type="entry name" value="PAS"/>
</dbReference>
<dbReference type="SMART" id="SM00388">
    <property type="entry name" value="HisKA"/>
    <property type="match status" value="1"/>
</dbReference>
<dbReference type="PROSITE" id="PS50113">
    <property type="entry name" value="PAC"/>
    <property type="match status" value="2"/>
</dbReference>
<feature type="domain" description="PAC" evidence="16">
    <location>
        <begin position="376"/>
        <end position="430"/>
    </location>
</feature>
<dbReference type="SUPFAM" id="SSF55874">
    <property type="entry name" value="ATPase domain of HSP90 chaperone/DNA topoisomerase II/histidine kinase"/>
    <property type="match status" value="1"/>
</dbReference>
<evidence type="ECO:0000313" key="17">
    <source>
        <dbReference type="EMBL" id="CRH06646.1"/>
    </source>
</evidence>
<dbReference type="GO" id="GO:0000155">
    <property type="term" value="F:phosphorelay sensor kinase activity"/>
    <property type="evidence" value="ECO:0007669"/>
    <property type="project" value="InterPro"/>
</dbReference>
<dbReference type="PROSITE" id="PS50110">
    <property type="entry name" value="RESPONSE_REGULATORY"/>
    <property type="match status" value="2"/>
</dbReference>
<dbReference type="InterPro" id="IPR001610">
    <property type="entry name" value="PAC"/>
</dbReference>
<comment type="subcellular location">
    <subcellularLocation>
        <location evidence="2">Membrane</location>
    </subcellularLocation>
</comment>
<evidence type="ECO:0000256" key="1">
    <source>
        <dbReference type="ARBA" id="ARBA00000085"/>
    </source>
</evidence>
<dbReference type="InterPro" id="IPR003594">
    <property type="entry name" value="HATPase_dom"/>
</dbReference>
<feature type="domain" description="Response regulatory" evidence="14">
    <location>
        <begin position="6"/>
        <end position="121"/>
    </location>
</feature>
<evidence type="ECO:0000256" key="4">
    <source>
        <dbReference type="ARBA" id="ARBA00022553"/>
    </source>
</evidence>
<evidence type="ECO:0000259" key="16">
    <source>
        <dbReference type="PROSITE" id="PS50113"/>
    </source>
</evidence>
<comment type="catalytic activity">
    <reaction evidence="1">
        <text>ATP + protein L-histidine = ADP + protein N-phospho-L-histidine.</text>
        <dbReference type="EC" id="2.7.13.3"/>
    </reaction>
</comment>
<keyword evidence="6" id="KW-0547">Nucleotide-binding</keyword>
<name>A0A1S7LLL1_MAGMO</name>
<feature type="modified residue" description="4-aspartylphosphate" evidence="12">
    <location>
        <position position="56"/>
    </location>
</feature>
<reference evidence="17" key="1">
    <citation type="submission" date="2015-04" db="EMBL/GenBank/DDBJ databases">
        <authorList>
            <person name="Syromyatnikov M.Y."/>
            <person name="Popov V.N."/>
        </authorList>
    </citation>
    <scope>NUCLEOTIDE SEQUENCE</scope>
    <source>
        <strain evidence="17">MO-1</strain>
    </source>
</reference>
<dbReference type="InterPro" id="IPR001789">
    <property type="entry name" value="Sig_transdc_resp-reg_receiver"/>
</dbReference>
<dbReference type="InterPro" id="IPR013767">
    <property type="entry name" value="PAS_fold"/>
</dbReference>
<dbReference type="SMART" id="SM00387">
    <property type="entry name" value="HATPase_c"/>
    <property type="match status" value="1"/>
</dbReference>
<dbReference type="PANTHER" id="PTHR45339">
    <property type="entry name" value="HYBRID SIGNAL TRANSDUCTION HISTIDINE KINASE J"/>
    <property type="match status" value="1"/>
</dbReference>
<protein>
    <recommendedName>
        <fullName evidence="3">histidine kinase</fullName>
        <ecNumber evidence="3">2.7.13.3</ecNumber>
    </recommendedName>
</protein>
<dbReference type="InterPro" id="IPR036890">
    <property type="entry name" value="HATPase_C_sf"/>
</dbReference>
<dbReference type="AlphaFoldDB" id="A0A1S7LLL1"/>
<dbReference type="CDD" id="cd00082">
    <property type="entry name" value="HisKA"/>
    <property type="match status" value="1"/>
</dbReference>
<evidence type="ECO:0000256" key="8">
    <source>
        <dbReference type="ARBA" id="ARBA00022840"/>
    </source>
</evidence>
<dbReference type="CDD" id="cd16922">
    <property type="entry name" value="HATPase_EvgS-ArcB-TorS-like"/>
    <property type="match status" value="1"/>
</dbReference>
<keyword evidence="10" id="KW-0472">Membrane</keyword>
<evidence type="ECO:0000256" key="3">
    <source>
        <dbReference type="ARBA" id="ARBA00012438"/>
    </source>
</evidence>
<dbReference type="InterPro" id="IPR005467">
    <property type="entry name" value="His_kinase_dom"/>
</dbReference>
<dbReference type="CDD" id="cd00156">
    <property type="entry name" value="REC"/>
    <property type="match status" value="1"/>
</dbReference>
<dbReference type="PANTHER" id="PTHR45339:SF1">
    <property type="entry name" value="HYBRID SIGNAL TRANSDUCTION HISTIDINE KINASE J"/>
    <property type="match status" value="1"/>
</dbReference>
<dbReference type="InterPro" id="IPR000700">
    <property type="entry name" value="PAS-assoc_C"/>
</dbReference>
<dbReference type="Gene3D" id="3.40.50.2300">
    <property type="match status" value="2"/>
</dbReference>
<proteinExistence type="predicted"/>
<keyword evidence="5 17" id="KW-0808">Transferase</keyword>
<dbReference type="SMART" id="SM00091">
    <property type="entry name" value="PAS"/>
    <property type="match status" value="2"/>
</dbReference>
<evidence type="ECO:0000256" key="5">
    <source>
        <dbReference type="ARBA" id="ARBA00022679"/>
    </source>
</evidence>
<dbReference type="CDD" id="cd00130">
    <property type="entry name" value="PAS"/>
    <property type="match status" value="1"/>
</dbReference>
<keyword evidence="7 17" id="KW-0418">Kinase</keyword>
<gene>
    <name evidence="17" type="ORF">MAGMO_2489</name>
</gene>
<evidence type="ECO:0000259" key="13">
    <source>
        <dbReference type="PROSITE" id="PS50109"/>
    </source>
</evidence>
<dbReference type="SUPFAM" id="SSF55785">
    <property type="entry name" value="PYP-like sensor domain (PAS domain)"/>
    <property type="match status" value="2"/>
</dbReference>
<dbReference type="PROSITE" id="PS50112">
    <property type="entry name" value="PAS"/>
    <property type="match status" value="1"/>
</dbReference>
<dbReference type="InterPro" id="IPR003661">
    <property type="entry name" value="HisK_dim/P_dom"/>
</dbReference>